<dbReference type="EMBL" id="LAZR01000215">
    <property type="protein sequence ID" value="KKN81372.1"/>
    <property type="molecule type" value="Genomic_DNA"/>
</dbReference>
<protein>
    <submittedName>
        <fullName evidence="1">Uncharacterized protein</fullName>
    </submittedName>
</protein>
<sequence>MQDDPRAIVPYCADCGKELGPNPGTELAQELSAQTIPPPFVECLFDGAIKDRKVLSRGLCIVEDKIDDWSSMPELRFRLAWLTFHRGEHLGAIWLRVSGVDEVLDKAIAECEDWKPQSGNPDHKLEAEILQAAADRIRALKVKT</sequence>
<proteinExistence type="predicted"/>
<gene>
    <name evidence="1" type="ORF">LCGC14_0319850</name>
</gene>
<dbReference type="AlphaFoldDB" id="A0A0F9U254"/>
<comment type="caution">
    <text evidence="1">The sequence shown here is derived from an EMBL/GenBank/DDBJ whole genome shotgun (WGS) entry which is preliminary data.</text>
</comment>
<organism evidence="1">
    <name type="scientific">marine sediment metagenome</name>
    <dbReference type="NCBI Taxonomy" id="412755"/>
    <lineage>
        <taxon>unclassified sequences</taxon>
        <taxon>metagenomes</taxon>
        <taxon>ecological metagenomes</taxon>
    </lineage>
</organism>
<accession>A0A0F9U254</accession>
<name>A0A0F9U254_9ZZZZ</name>
<evidence type="ECO:0000313" key="1">
    <source>
        <dbReference type="EMBL" id="KKN81372.1"/>
    </source>
</evidence>
<reference evidence="1" key="1">
    <citation type="journal article" date="2015" name="Nature">
        <title>Complex archaea that bridge the gap between prokaryotes and eukaryotes.</title>
        <authorList>
            <person name="Spang A."/>
            <person name="Saw J.H."/>
            <person name="Jorgensen S.L."/>
            <person name="Zaremba-Niedzwiedzka K."/>
            <person name="Martijn J."/>
            <person name="Lind A.E."/>
            <person name="van Eijk R."/>
            <person name="Schleper C."/>
            <person name="Guy L."/>
            <person name="Ettema T.J."/>
        </authorList>
    </citation>
    <scope>NUCLEOTIDE SEQUENCE</scope>
</reference>